<dbReference type="SMART" id="SM00507">
    <property type="entry name" value="HNHc"/>
    <property type="match status" value="1"/>
</dbReference>
<dbReference type="Proteomes" id="UP000183986">
    <property type="component" value="Unassembled WGS sequence"/>
</dbReference>
<gene>
    <name evidence="2" type="ORF">BEE62_14735</name>
</gene>
<dbReference type="RefSeq" id="WP_072677970.1">
    <property type="nucleotide sequence ID" value="NZ_MPKY01000001.1"/>
</dbReference>
<feature type="domain" description="HNH nuclease" evidence="1">
    <location>
        <begin position="85"/>
        <end position="143"/>
    </location>
</feature>
<protein>
    <recommendedName>
        <fullName evidence="1">HNH nuclease domain-containing protein</fullName>
    </recommendedName>
</protein>
<comment type="caution">
    <text evidence="2">The sequence shown here is derived from an EMBL/GenBank/DDBJ whole genome shotgun (WGS) entry which is preliminary data.</text>
</comment>
<dbReference type="PANTHER" id="PTHR33877">
    <property type="entry name" value="SLL1193 PROTEIN"/>
    <property type="match status" value="1"/>
</dbReference>
<evidence type="ECO:0000313" key="2">
    <source>
        <dbReference type="EMBL" id="OJT01205.1"/>
    </source>
</evidence>
<dbReference type="Gene3D" id="1.10.30.50">
    <property type="match status" value="1"/>
</dbReference>
<reference evidence="2" key="1">
    <citation type="submission" date="2016-11" db="EMBL/GenBank/DDBJ databases">
        <title>Draft Genome Sequence of Marinobacter hydrocarbonoclasticus strain STW2, a polyaromatic aromatic hydrocarbon degrading and denitrifying bacterium from rhizosphere of Seagrass Enhalus acodoides.</title>
        <authorList>
            <person name="Ling J."/>
            <person name="Dong J."/>
        </authorList>
    </citation>
    <scope>NUCLEOTIDE SEQUENCE [LARGE SCALE GENOMIC DNA]</scope>
    <source>
        <strain evidence="2">STW2</strain>
    </source>
</reference>
<evidence type="ECO:0000313" key="3">
    <source>
        <dbReference type="Proteomes" id="UP000183986"/>
    </source>
</evidence>
<evidence type="ECO:0000259" key="1">
    <source>
        <dbReference type="SMART" id="SM00507"/>
    </source>
</evidence>
<dbReference type="AlphaFoldDB" id="A0A1M2V0V2"/>
<organism evidence="2 3">
    <name type="scientific">Marinobacter nauticus</name>
    <name type="common">Marinobacter hydrocarbonoclasticus</name>
    <name type="synonym">Marinobacter aquaeolei</name>
    <dbReference type="NCBI Taxonomy" id="2743"/>
    <lineage>
        <taxon>Bacteria</taxon>
        <taxon>Pseudomonadati</taxon>
        <taxon>Pseudomonadota</taxon>
        <taxon>Gammaproteobacteria</taxon>
        <taxon>Pseudomonadales</taxon>
        <taxon>Marinobacteraceae</taxon>
        <taxon>Marinobacter</taxon>
    </lineage>
</organism>
<dbReference type="CDD" id="cd00085">
    <property type="entry name" value="HNHc"/>
    <property type="match status" value="1"/>
</dbReference>
<accession>A0A1M2V0V2</accession>
<proteinExistence type="predicted"/>
<dbReference type="Pfam" id="PF14279">
    <property type="entry name" value="HNH_5"/>
    <property type="match status" value="1"/>
</dbReference>
<dbReference type="EMBL" id="MPKY01000001">
    <property type="protein sequence ID" value="OJT01205.1"/>
    <property type="molecule type" value="Genomic_DNA"/>
</dbReference>
<name>A0A1M2V0V2_MARNT</name>
<dbReference type="PANTHER" id="PTHR33877:SF1">
    <property type="entry name" value="TYPE IV METHYL-DIRECTED RESTRICTION ENZYME ECOKMCRA"/>
    <property type="match status" value="1"/>
</dbReference>
<dbReference type="InterPro" id="IPR052892">
    <property type="entry name" value="NA-targeting_endonuclease"/>
</dbReference>
<sequence length="159" mass="17702">MSQSLIKKVRKLSEAVGLDLVLINEQSGHYQLKGGPMLVNWYPFSANRTAYVKSTKKGVKQATPEQVVKMAFSAPEVQAEKVTRNSGKAKRAKARLLKKCPFCHWCNCPLTAETATLEHIIPLKRGGLDHHNNMTLACEKCNHGRGHDMPELNKEADHA</sequence>
<keyword evidence="3" id="KW-1185">Reference proteome</keyword>
<dbReference type="InterPro" id="IPR029471">
    <property type="entry name" value="HNH_5"/>
</dbReference>
<dbReference type="InterPro" id="IPR003615">
    <property type="entry name" value="HNH_nuc"/>
</dbReference>